<proteinExistence type="predicted"/>
<accession>A0A8H4BDY1</accession>
<organism evidence="1 2">
    <name type="scientific">Mucor circinelloides f. lusitanicus</name>
    <name type="common">Mucor racemosus var. lusitanicus</name>
    <dbReference type="NCBI Taxonomy" id="29924"/>
    <lineage>
        <taxon>Eukaryota</taxon>
        <taxon>Fungi</taxon>
        <taxon>Fungi incertae sedis</taxon>
        <taxon>Mucoromycota</taxon>
        <taxon>Mucoromycotina</taxon>
        <taxon>Mucoromycetes</taxon>
        <taxon>Mucorales</taxon>
        <taxon>Mucorineae</taxon>
        <taxon>Mucoraceae</taxon>
        <taxon>Mucor</taxon>
    </lineage>
</organism>
<evidence type="ECO:0000313" key="1">
    <source>
        <dbReference type="EMBL" id="KAF1799676.1"/>
    </source>
</evidence>
<comment type="caution">
    <text evidence="1">The sequence shown here is derived from an EMBL/GenBank/DDBJ whole genome shotgun (WGS) entry which is preliminary data.</text>
</comment>
<protein>
    <submittedName>
        <fullName evidence="1">Uncharacterized protein</fullName>
    </submittedName>
</protein>
<gene>
    <name evidence="1" type="ORF">FB192DRAFT_1285249</name>
</gene>
<reference evidence="1 2" key="1">
    <citation type="submission" date="2019-09" db="EMBL/GenBank/DDBJ databases">
        <authorList>
            <consortium name="DOE Joint Genome Institute"/>
            <person name="Mondo S.J."/>
            <person name="Navarro-Mendoza M.I."/>
            <person name="Perez-Arques C."/>
            <person name="Panchal S."/>
            <person name="Nicolas F.E."/>
            <person name="Ganguly P."/>
            <person name="Pangilinan J."/>
            <person name="Grigoriev I."/>
            <person name="Heitman J."/>
            <person name="Sanya K."/>
            <person name="Garre V."/>
        </authorList>
    </citation>
    <scope>NUCLEOTIDE SEQUENCE [LARGE SCALE GENOMIC DNA]</scope>
    <source>
        <strain evidence="1 2">MU402</strain>
    </source>
</reference>
<evidence type="ECO:0000313" key="2">
    <source>
        <dbReference type="Proteomes" id="UP000469890"/>
    </source>
</evidence>
<dbReference type="Proteomes" id="UP000469890">
    <property type="component" value="Unassembled WGS sequence"/>
</dbReference>
<name>A0A8H4BDY1_MUCCL</name>
<sequence length="344" mass="37976">MVLVPKSIPNFARQFCSKLKPPDGACSSNTKEILSLLVSDIEETIIRSENPSFTIPSLLALFNQCLPICIDEKLHDIIATIVTVMQRLVTFSATAADQLVKGVKLNLTNSSVYNLVLVLAMYSFKTPPTMYYVVKEFQDVVHANSNDIIILGQKCSTMSREIAEALEYKQTPPQARETVRCILSILSVVGAGHSKSTLTFLLTDVAFLKLLSVDTPLDIVDKACAVLALCLRDVDSIELDIDAGDNMPLFVVTQLCGLLLLIGEPPDYYPNTRSNKQGNKSSPSQWCSLCKRVCDLLRLVAMLKLPESIALLNKKAILSEVVAFSMRCCAFDPTDKRMDYISNQ</sequence>
<dbReference type="AlphaFoldDB" id="A0A8H4BDY1"/>
<dbReference type="EMBL" id="JAAECE010000006">
    <property type="protein sequence ID" value="KAF1799676.1"/>
    <property type="molecule type" value="Genomic_DNA"/>
</dbReference>